<dbReference type="EMBL" id="AZFH01000102">
    <property type="protein sequence ID" value="KRL79452.1"/>
    <property type="molecule type" value="Genomic_DNA"/>
</dbReference>
<dbReference type="PATRIC" id="fig|1423740.3.peg.527"/>
<keyword evidence="3 8" id="KW-0812">Transmembrane</keyword>
<reference evidence="10 11" key="1">
    <citation type="journal article" date="2015" name="Genome Announc.">
        <title>Expanding the biotechnology potential of lactobacilli through comparative genomics of 213 strains and associated genera.</title>
        <authorList>
            <person name="Sun Z."/>
            <person name="Harris H.M."/>
            <person name="McCann A."/>
            <person name="Guo C."/>
            <person name="Argimon S."/>
            <person name="Zhang W."/>
            <person name="Yang X."/>
            <person name="Jeffery I.B."/>
            <person name="Cooney J.C."/>
            <person name="Kagawa T.F."/>
            <person name="Liu W."/>
            <person name="Song Y."/>
            <person name="Salvetti E."/>
            <person name="Wrobel A."/>
            <person name="Rasinkangas P."/>
            <person name="Parkhill J."/>
            <person name="Rea M.C."/>
            <person name="O'Sullivan O."/>
            <person name="Ritari J."/>
            <person name="Douillard F.P."/>
            <person name="Paul Ross R."/>
            <person name="Yang R."/>
            <person name="Briner A.E."/>
            <person name="Felis G.E."/>
            <person name="de Vos W.M."/>
            <person name="Barrangou R."/>
            <person name="Klaenhammer T.R."/>
            <person name="Caufield P.W."/>
            <person name="Cui Y."/>
            <person name="Zhang H."/>
            <person name="O'Toole P.W."/>
        </authorList>
    </citation>
    <scope>NUCLEOTIDE SEQUENCE [LARGE SCALE GENOMIC DNA]</scope>
    <source>
        <strain evidence="10 11">DSM 15833</strain>
    </source>
</reference>
<dbReference type="SMART" id="SM00267">
    <property type="entry name" value="GGDEF"/>
    <property type="match status" value="1"/>
</dbReference>
<dbReference type="PANTHER" id="PTHR47618:SF2">
    <property type="entry name" value="CYCLIC-DI-AMP PHOSPHODIESTERASE GDPP"/>
    <property type="match status" value="1"/>
</dbReference>
<dbReference type="Pfam" id="PF21370">
    <property type="entry name" value="PAS_GdpP"/>
    <property type="match status" value="1"/>
</dbReference>
<feature type="transmembrane region" description="Helical" evidence="8">
    <location>
        <begin position="26"/>
        <end position="48"/>
    </location>
</feature>
<feature type="binding site" evidence="7">
    <location>
        <position position="416"/>
    </location>
    <ligand>
        <name>Mn(2+)</name>
        <dbReference type="ChEBI" id="CHEBI:29035"/>
        <label>2</label>
    </ligand>
</feature>
<organism evidence="10 11">
    <name type="scientific">Ligilactobacillus equi DSM 15833 = JCM 10991</name>
    <dbReference type="NCBI Taxonomy" id="1423740"/>
    <lineage>
        <taxon>Bacteria</taxon>
        <taxon>Bacillati</taxon>
        <taxon>Bacillota</taxon>
        <taxon>Bacilli</taxon>
        <taxon>Lactobacillales</taxon>
        <taxon>Lactobacillaceae</taxon>
        <taxon>Ligilactobacillus</taxon>
    </lineage>
</organism>
<evidence type="ECO:0000256" key="2">
    <source>
        <dbReference type="ARBA" id="ARBA00022475"/>
    </source>
</evidence>
<dbReference type="GO" id="GO:0106409">
    <property type="term" value="F:cyclic-di-AMP phosphodiesterase activity"/>
    <property type="evidence" value="ECO:0007669"/>
    <property type="project" value="RHEA"/>
</dbReference>
<evidence type="ECO:0000256" key="1">
    <source>
        <dbReference type="ARBA" id="ARBA00004651"/>
    </source>
</evidence>
<dbReference type="PROSITE" id="PS50887">
    <property type="entry name" value="GGDEF"/>
    <property type="match status" value="1"/>
</dbReference>
<dbReference type="FunFam" id="3.90.1640.10:FF:000002">
    <property type="entry name" value="Cyclic-di-AMP phosphodiesterase"/>
    <property type="match status" value="1"/>
</dbReference>
<keyword evidence="6" id="KW-0378">Hydrolase</keyword>
<keyword evidence="7" id="KW-0464">Manganese</keyword>
<feature type="binding site" evidence="7">
    <location>
        <position position="441"/>
    </location>
    <ligand>
        <name>Mn(2+)</name>
        <dbReference type="ChEBI" id="CHEBI:29035"/>
        <label>2</label>
    </ligand>
</feature>
<dbReference type="InterPro" id="IPR049553">
    <property type="entry name" value="GdpP-like_PAS"/>
</dbReference>
<dbReference type="Gene3D" id="3.10.310.30">
    <property type="match status" value="1"/>
</dbReference>
<dbReference type="InterPro" id="IPR000160">
    <property type="entry name" value="GGDEF_dom"/>
</dbReference>
<dbReference type="InterPro" id="IPR038763">
    <property type="entry name" value="DHH_sf"/>
</dbReference>
<feature type="domain" description="GGDEF" evidence="9">
    <location>
        <begin position="169"/>
        <end position="297"/>
    </location>
</feature>
<dbReference type="GO" id="GO:0016787">
    <property type="term" value="F:hydrolase activity"/>
    <property type="evidence" value="ECO:0007669"/>
    <property type="project" value="UniProtKB-UniRule"/>
</dbReference>
<dbReference type="Pfam" id="PF02272">
    <property type="entry name" value="DHHA1"/>
    <property type="match status" value="1"/>
</dbReference>
<dbReference type="GO" id="GO:0003676">
    <property type="term" value="F:nucleic acid binding"/>
    <property type="evidence" value="ECO:0007669"/>
    <property type="project" value="UniProtKB-UniRule"/>
</dbReference>
<feature type="binding site" evidence="7">
    <location>
        <position position="345"/>
    </location>
    <ligand>
        <name>Mn(2+)</name>
        <dbReference type="ChEBI" id="CHEBI:29035"/>
        <label>1</label>
    </ligand>
</feature>
<dbReference type="Proteomes" id="UP000051048">
    <property type="component" value="Unassembled WGS sequence"/>
</dbReference>
<comment type="subcellular location">
    <subcellularLocation>
        <location evidence="1">Cell membrane</location>
        <topology evidence="1">Multi-pass membrane protein</topology>
    </subcellularLocation>
</comment>
<dbReference type="InterPro" id="IPR001667">
    <property type="entry name" value="DDH_dom"/>
</dbReference>
<evidence type="ECO:0000256" key="6">
    <source>
        <dbReference type="PIRNR" id="PIRNR026583"/>
    </source>
</evidence>
<comment type="similarity">
    <text evidence="6">Belongs to the GdpP/PdeA phosphodiesterase family.</text>
</comment>
<keyword evidence="5 6" id="KW-0472">Membrane</keyword>
<dbReference type="GO" id="GO:0005886">
    <property type="term" value="C:plasma membrane"/>
    <property type="evidence" value="ECO:0007669"/>
    <property type="project" value="UniProtKB-SubCell"/>
</dbReference>
<comment type="function">
    <text evidence="6">Has phosphodiesterase (PDE) activity against cyclic-di-AMP (c-di-AMP).</text>
</comment>
<dbReference type="Gene3D" id="3.90.1640.10">
    <property type="entry name" value="inorganic pyrophosphatase (n-terminal core)"/>
    <property type="match status" value="1"/>
</dbReference>
<keyword evidence="2 6" id="KW-1003">Cell membrane</keyword>
<evidence type="ECO:0000256" key="7">
    <source>
        <dbReference type="PIRSR" id="PIRSR026583-50"/>
    </source>
</evidence>
<accession>A0A0R1TDU1</accession>
<dbReference type="GO" id="GO:0046872">
    <property type="term" value="F:metal ion binding"/>
    <property type="evidence" value="ECO:0007669"/>
    <property type="project" value="UniProtKB-KW"/>
</dbReference>
<dbReference type="AlphaFoldDB" id="A0A0R1TDU1"/>
<evidence type="ECO:0000259" key="9">
    <source>
        <dbReference type="PROSITE" id="PS50887"/>
    </source>
</evidence>
<dbReference type="SUPFAM" id="SSF64182">
    <property type="entry name" value="DHH phosphoesterases"/>
    <property type="match status" value="1"/>
</dbReference>
<dbReference type="Pfam" id="PF24898">
    <property type="entry name" value="GGDEF_GdpP"/>
    <property type="match status" value="1"/>
</dbReference>
<protein>
    <recommendedName>
        <fullName evidence="6">Cyclic-di-AMP phosphodiesterase</fullName>
        <ecNumber evidence="6">3.1.4.-</ecNumber>
    </recommendedName>
</protein>
<evidence type="ECO:0000256" key="3">
    <source>
        <dbReference type="ARBA" id="ARBA00022692"/>
    </source>
</evidence>
<dbReference type="PIRSF" id="PIRSF026583">
    <property type="entry name" value="YybT"/>
    <property type="match status" value="1"/>
</dbReference>
<feature type="binding site" evidence="7">
    <location>
        <position position="347"/>
    </location>
    <ligand>
        <name>Mn(2+)</name>
        <dbReference type="ChEBI" id="CHEBI:29035"/>
        <label>2</label>
    </ligand>
</feature>
<evidence type="ECO:0000256" key="4">
    <source>
        <dbReference type="ARBA" id="ARBA00022989"/>
    </source>
</evidence>
<comment type="cofactor">
    <cofactor evidence="7">
        <name>Mn(2+)</name>
        <dbReference type="ChEBI" id="CHEBI:29035"/>
    </cofactor>
    <text evidence="7">For phosphodiesterase activity, probably binds 2 Mn(2+) per subunit.</text>
</comment>
<feature type="binding site" evidence="7">
    <location>
        <position position="416"/>
    </location>
    <ligand>
        <name>Mn(2+)</name>
        <dbReference type="ChEBI" id="CHEBI:29035"/>
        <label>1</label>
    </ligand>
</feature>
<evidence type="ECO:0000313" key="11">
    <source>
        <dbReference type="Proteomes" id="UP000051048"/>
    </source>
</evidence>
<feature type="binding site" evidence="7">
    <location>
        <position position="497"/>
    </location>
    <ligand>
        <name>Mn(2+)</name>
        <dbReference type="ChEBI" id="CHEBI:29035"/>
        <label>2</label>
    </ligand>
</feature>
<comment type="catalytic activity">
    <reaction evidence="6">
        <text>3',3'-c-di-AMP + H2O = 5'-O-phosphonoadenylyl-(3'-&gt;5')-adenosine + H(+)</text>
        <dbReference type="Rhea" id="RHEA:54420"/>
        <dbReference type="ChEBI" id="CHEBI:15377"/>
        <dbReference type="ChEBI" id="CHEBI:15378"/>
        <dbReference type="ChEBI" id="CHEBI:71500"/>
        <dbReference type="ChEBI" id="CHEBI:138171"/>
    </reaction>
</comment>
<dbReference type="Gene3D" id="3.30.450.20">
    <property type="entry name" value="PAS domain"/>
    <property type="match status" value="1"/>
</dbReference>
<comment type="caution">
    <text evidence="10">The sequence shown here is derived from an EMBL/GenBank/DDBJ whole genome shotgun (WGS) entry which is preliminary data.</text>
</comment>
<keyword evidence="4 8" id="KW-1133">Transmembrane helix</keyword>
<dbReference type="InterPro" id="IPR014528">
    <property type="entry name" value="GdpP/PdeA"/>
</dbReference>
<sequence length="652" mass="74140">MKLRLLAALLWVMAMAFVVLGFHLSWLVGLVALLFVIIVIVITINVVYQTNQNTSEYLTDLSYRIKKGEQESFLRLPIGILFYNEKAEIAWVNPAMQRYFGKEKILGHPLKEVDETLADLIVIHQDDDNFCEISWKDKYYTFRVQKEIRAVYLFEVTEYIGYKHQYEDSRVVLGQIFLDNYDEVTKSLNDQEISRLSSYVTTTLSDWAERFKMYLKRIDEDHYFVLGYTSMLEKMEEEKFKILDEIREYTSKRNNPITLSVGIAYGGDNLANLASQAQSNLDLALGRGGDQVVVRAKDGQARFYGGKTNPLEKRTRVRARMISQALQDLMRQSEQVFVMGHKNCDMDSIGACLGVRRIAAMNQKKCWIVLDKGNLHSDILRLLESLEDYPEIAQSIISPAEALERAINSDLLVMVDHSKPSMSVSLELYEAMANRTMIIDHHRRGEEFPQNPMLVYIEPYASSTCELITEMFEYQQKDLEPINKIEATAMLTGIIIDTKSFALRSGTRTFDAASYLRSVGADPEMSRHFTKENAKDYIQRNHLLERLELLDDNALSTGEEERIYDPVTAAQAADSLLNISGVEASFVITRRNEDTVGISARSNGKKNVQVIMEQLGGGGHLSNAATQIKDTTVAQARQDLLALLQADAEENK</sequence>
<keyword evidence="7" id="KW-0479">Metal-binding</keyword>
<dbReference type="Pfam" id="PF01368">
    <property type="entry name" value="DHH"/>
    <property type="match status" value="1"/>
</dbReference>
<dbReference type="InterPro" id="IPR003156">
    <property type="entry name" value="DHHA1_dom"/>
</dbReference>
<gene>
    <name evidence="10" type="ORF">FC36_GL000487</name>
</gene>
<feature type="binding site" evidence="7">
    <location>
        <position position="341"/>
    </location>
    <ligand>
        <name>Mn(2+)</name>
        <dbReference type="ChEBI" id="CHEBI:29035"/>
        <label>1</label>
    </ligand>
</feature>
<dbReference type="InterPro" id="IPR051319">
    <property type="entry name" value="Oligoribo/pAp-PDE_c-di-AMP_PDE"/>
</dbReference>
<evidence type="ECO:0000313" key="10">
    <source>
        <dbReference type="EMBL" id="KRL79452.1"/>
    </source>
</evidence>
<evidence type="ECO:0000256" key="5">
    <source>
        <dbReference type="ARBA" id="ARBA00023136"/>
    </source>
</evidence>
<dbReference type="STRING" id="1423740.FC36_GL000487"/>
<evidence type="ECO:0000256" key="8">
    <source>
        <dbReference type="SAM" id="Phobius"/>
    </source>
</evidence>
<name>A0A0R1TDU1_9LACO</name>
<dbReference type="PANTHER" id="PTHR47618">
    <property type="entry name" value="BIFUNCTIONAL OLIGORIBONUCLEASE AND PAP PHOSPHATASE NRNA"/>
    <property type="match status" value="1"/>
</dbReference>
<proteinExistence type="inferred from homology"/>
<dbReference type="EC" id="3.1.4.-" evidence="6"/>